<feature type="domain" description="Asparaginase/glutaminase C-terminal" evidence="2">
    <location>
        <begin position="219"/>
        <end position="330"/>
    </location>
</feature>
<evidence type="ECO:0000259" key="1">
    <source>
        <dbReference type="Pfam" id="PF00710"/>
    </source>
</evidence>
<dbReference type="SMART" id="SM00870">
    <property type="entry name" value="Asparaginase"/>
    <property type="match status" value="1"/>
</dbReference>
<dbReference type="Pfam" id="PF17763">
    <property type="entry name" value="Asparaginase_C"/>
    <property type="match status" value="1"/>
</dbReference>
<dbReference type="Pfam" id="PF00710">
    <property type="entry name" value="Asparaginase"/>
    <property type="match status" value="1"/>
</dbReference>
<gene>
    <name evidence="3" type="ORF">ACFFN1_04955</name>
</gene>
<dbReference type="PANTHER" id="PTHR11707">
    <property type="entry name" value="L-ASPARAGINASE"/>
    <property type="match status" value="1"/>
</dbReference>
<dbReference type="InterPro" id="IPR027473">
    <property type="entry name" value="L-asparaginase_C"/>
</dbReference>
<dbReference type="EC" id="3.5.1.1" evidence="3"/>
<dbReference type="EMBL" id="JBHMAU010000038">
    <property type="protein sequence ID" value="MFB9775760.1"/>
    <property type="molecule type" value="Genomic_DNA"/>
</dbReference>
<protein>
    <submittedName>
        <fullName evidence="3">Asparaginase domain-containing protein</fullName>
        <ecNumber evidence="3">3.5.1.1</ecNumber>
    </submittedName>
</protein>
<evidence type="ECO:0000259" key="2">
    <source>
        <dbReference type="Pfam" id="PF17763"/>
    </source>
</evidence>
<dbReference type="PANTHER" id="PTHR11707:SF28">
    <property type="entry name" value="60 KDA LYSOPHOSPHOLIPASE"/>
    <property type="match status" value="1"/>
</dbReference>
<dbReference type="InterPro" id="IPR006034">
    <property type="entry name" value="Asparaginase/glutaminase-like"/>
</dbReference>
<dbReference type="InterPro" id="IPR037152">
    <property type="entry name" value="L-asparaginase_N_sf"/>
</dbReference>
<dbReference type="Proteomes" id="UP001589707">
    <property type="component" value="Unassembled WGS sequence"/>
</dbReference>
<sequence>MSDLHVIALGGTIAAAQAATTDAGGVLPSATAAEITAAAGLDSLPGGGPEVSFDQVAQVGSPSITFQMLDAVLASARQARADGARAVIVTQGTDTLEDTAFILALMNDTGLPIAVTGAMRNPTLPGADGPANVRAAALAALDPRLAGLPSVLVFADEVHNPLTVTKAHTTSVAAFTSPGAGPLGWVSEDRVVLAHMPATLPGTLTVPDAADASAAETPRVALVAAGFDDDLAYLSGLADAGYAGAVIAGVGGGHVSDRAIESVAALAEQLPVVLASRTGAGAVLERTYAYPGAEIDLLSRGLISAGVLNACRARLLLMLALRAGVPRESLPGVFAAFRG</sequence>
<dbReference type="SUPFAM" id="SSF53774">
    <property type="entry name" value="Glutaminase/Asparaginase"/>
    <property type="match status" value="1"/>
</dbReference>
<dbReference type="Gene3D" id="3.40.50.40">
    <property type="match status" value="1"/>
</dbReference>
<dbReference type="PIRSF" id="PIRSF001220">
    <property type="entry name" value="L-ASNase_gatD"/>
    <property type="match status" value="1"/>
</dbReference>
<reference evidence="3 4" key="1">
    <citation type="submission" date="2024-09" db="EMBL/GenBank/DDBJ databases">
        <authorList>
            <person name="Sun Q."/>
            <person name="Mori K."/>
        </authorList>
    </citation>
    <scope>NUCLEOTIDE SEQUENCE [LARGE SCALE GENOMIC DNA]</scope>
    <source>
        <strain evidence="3 4">JCM 11683</strain>
    </source>
</reference>
<name>A0ABV5X002_9MICO</name>
<comment type="caution">
    <text evidence="3">The sequence shown here is derived from an EMBL/GenBank/DDBJ whole genome shotgun (WGS) entry which is preliminary data.</text>
</comment>
<dbReference type="InterPro" id="IPR027474">
    <property type="entry name" value="L-asparaginase_N"/>
</dbReference>
<dbReference type="InterPro" id="IPR036152">
    <property type="entry name" value="Asp/glu_Ase-like_sf"/>
</dbReference>
<dbReference type="RefSeq" id="WP_376839168.1">
    <property type="nucleotide sequence ID" value="NZ_JBHMAU010000038.1"/>
</dbReference>
<dbReference type="GO" id="GO:0004067">
    <property type="term" value="F:asparaginase activity"/>
    <property type="evidence" value="ECO:0007669"/>
    <property type="project" value="UniProtKB-EC"/>
</dbReference>
<feature type="domain" description="L-asparaginase N-terminal" evidence="1">
    <location>
        <begin position="4"/>
        <end position="195"/>
    </location>
</feature>
<proteinExistence type="predicted"/>
<evidence type="ECO:0000313" key="3">
    <source>
        <dbReference type="EMBL" id="MFB9775760.1"/>
    </source>
</evidence>
<dbReference type="InterPro" id="IPR040919">
    <property type="entry name" value="Asparaginase_C"/>
</dbReference>
<keyword evidence="4" id="KW-1185">Reference proteome</keyword>
<keyword evidence="3" id="KW-0378">Hydrolase</keyword>
<dbReference type="PROSITE" id="PS51732">
    <property type="entry name" value="ASN_GLN_ASE_3"/>
    <property type="match status" value="1"/>
</dbReference>
<evidence type="ECO:0000313" key="4">
    <source>
        <dbReference type="Proteomes" id="UP001589707"/>
    </source>
</evidence>
<organism evidence="3 4">
    <name type="scientific">Brevibacterium otitidis</name>
    <dbReference type="NCBI Taxonomy" id="53364"/>
    <lineage>
        <taxon>Bacteria</taxon>
        <taxon>Bacillati</taxon>
        <taxon>Actinomycetota</taxon>
        <taxon>Actinomycetes</taxon>
        <taxon>Micrococcales</taxon>
        <taxon>Brevibacteriaceae</taxon>
        <taxon>Brevibacterium</taxon>
    </lineage>
</organism>
<dbReference type="PIRSF" id="PIRSF500176">
    <property type="entry name" value="L_ASNase"/>
    <property type="match status" value="1"/>
</dbReference>
<dbReference type="PRINTS" id="PR00139">
    <property type="entry name" value="ASNGLNASE"/>
</dbReference>
<dbReference type="Gene3D" id="3.40.50.1170">
    <property type="entry name" value="L-asparaginase, N-terminal domain"/>
    <property type="match status" value="1"/>
</dbReference>
<accession>A0ABV5X002</accession>